<evidence type="ECO:0000313" key="2">
    <source>
        <dbReference type="EMBL" id="KAF4029392.1"/>
    </source>
</evidence>
<dbReference type="Proteomes" id="UP000602510">
    <property type="component" value="Unassembled WGS sequence"/>
</dbReference>
<reference evidence="2" key="1">
    <citation type="submission" date="2020-04" db="EMBL/GenBank/DDBJ databases">
        <title>Hybrid Assembly of Korean Phytophthora infestans isolates.</title>
        <authorList>
            <person name="Prokchorchik M."/>
            <person name="Lee Y."/>
            <person name="Seo J."/>
            <person name="Cho J.-H."/>
            <person name="Park Y.-E."/>
            <person name="Jang D.-C."/>
            <person name="Im J.-S."/>
            <person name="Choi J.-G."/>
            <person name="Park H.-J."/>
            <person name="Lee G.-B."/>
            <person name="Lee Y.-G."/>
            <person name="Hong S.-Y."/>
            <person name="Cho K."/>
            <person name="Sohn K.H."/>
        </authorList>
    </citation>
    <scope>NUCLEOTIDE SEQUENCE</scope>
    <source>
        <strain evidence="2">KR_1_A1</strain>
    </source>
</reference>
<accession>A0A833W5J9</accession>
<protein>
    <submittedName>
        <fullName evidence="2">Uncharacterized protein</fullName>
    </submittedName>
</protein>
<dbReference type="AlphaFoldDB" id="A0A833W5J9"/>
<dbReference type="EMBL" id="WSZM01000819">
    <property type="protein sequence ID" value="KAF4029392.1"/>
    <property type="molecule type" value="Genomic_DNA"/>
</dbReference>
<evidence type="ECO:0000256" key="1">
    <source>
        <dbReference type="SAM" id="MobiDB-lite"/>
    </source>
</evidence>
<keyword evidence="3" id="KW-1185">Reference proteome</keyword>
<evidence type="ECO:0000313" key="3">
    <source>
        <dbReference type="Proteomes" id="UP000602510"/>
    </source>
</evidence>
<organism evidence="2 3">
    <name type="scientific">Phytophthora infestans</name>
    <name type="common">Potato late blight agent</name>
    <name type="synonym">Botrytis infestans</name>
    <dbReference type="NCBI Taxonomy" id="4787"/>
    <lineage>
        <taxon>Eukaryota</taxon>
        <taxon>Sar</taxon>
        <taxon>Stramenopiles</taxon>
        <taxon>Oomycota</taxon>
        <taxon>Peronosporomycetes</taxon>
        <taxon>Peronosporales</taxon>
        <taxon>Peronosporaceae</taxon>
        <taxon>Phytophthora</taxon>
    </lineage>
</organism>
<sequence>MHGVGGEARTCAPPPALSTPPLVGDQGDTPRATLRHGEARLCSSELRTAVEPLMTLTKPPTPSC</sequence>
<feature type="region of interest" description="Disordered" evidence="1">
    <location>
        <begin position="1"/>
        <end position="29"/>
    </location>
</feature>
<name>A0A833W5J9_PHYIN</name>
<gene>
    <name evidence="2" type="ORF">GN244_ATG18873</name>
</gene>
<proteinExistence type="predicted"/>
<comment type="caution">
    <text evidence="2">The sequence shown here is derived from an EMBL/GenBank/DDBJ whole genome shotgun (WGS) entry which is preliminary data.</text>
</comment>